<accession>A0ABQ1LEU7</accession>
<gene>
    <name evidence="1" type="ORF">GCM10011572_50810</name>
</gene>
<proteinExistence type="predicted"/>
<keyword evidence="2" id="KW-1185">Reference proteome</keyword>
<sequence>MNDELNDGLNDDVAQRLRERLLLGRAVPGDYLMLADATLQAALDGSRALTAGELAALQASPLTLRRFRHLALARPLANRSAPAWRRSAGMLRAADSGAALERLATDDGWWQLHFVGAGPWQVILTLDAQAPFAAQVLRERPLLRVTDGAGAAVLTGRLDGDGECEAAWPFEAAPAAHFHAHGAAFAVAAAPR</sequence>
<protein>
    <submittedName>
        <fullName evidence="1">Uncharacterized protein</fullName>
    </submittedName>
</protein>
<evidence type="ECO:0000313" key="2">
    <source>
        <dbReference type="Proteomes" id="UP000622638"/>
    </source>
</evidence>
<dbReference type="RefSeq" id="WP_229427787.1">
    <property type="nucleotide sequence ID" value="NZ_BMKG01000036.1"/>
</dbReference>
<name>A0ABQ1LEU7_9BURK</name>
<comment type="caution">
    <text evidence="1">The sequence shown here is derived from an EMBL/GenBank/DDBJ whole genome shotgun (WGS) entry which is preliminary data.</text>
</comment>
<reference evidence="2" key="1">
    <citation type="journal article" date="2019" name="Int. J. Syst. Evol. Microbiol.">
        <title>The Global Catalogue of Microorganisms (GCM) 10K type strain sequencing project: providing services to taxonomists for standard genome sequencing and annotation.</title>
        <authorList>
            <consortium name="The Broad Institute Genomics Platform"/>
            <consortium name="The Broad Institute Genome Sequencing Center for Infectious Disease"/>
            <person name="Wu L."/>
            <person name="Ma J."/>
        </authorList>
    </citation>
    <scope>NUCLEOTIDE SEQUENCE [LARGE SCALE GENOMIC DNA]</scope>
    <source>
        <strain evidence="2">CGMCC 1.15931</strain>
    </source>
</reference>
<dbReference type="Proteomes" id="UP000622638">
    <property type="component" value="Unassembled WGS sequence"/>
</dbReference>
<organism evidence="1 2">
    <name type="scientific">Pseudoduganella buxea</name>
    <dbReference type="NCBI Taxonomy" id="1949069"/>
    <lineage>
        <taxon>Bacteria</taxon>
        <taxon>Pseudomonadati</taxon>
        <taxon>Pseudomonadota</taxon>
        <taxon>Betaproteobacteria</taxon>
        <taxon>Burkholderiales</taxon>
        <taxon>Oxalobacteraceae</taxon>
        <taxon>Telluria group</taxon>
        <taxon>Pseudoduganella</taxon>
    </lineage>
</organism>
<dbReference type="EMBL" id="BMKG01000036">
    <property type="protein sequence ID" value="GGC23135.1"/>
    <property type="molecule type" value="Genomic_DNA"/>
</dbReference>
<evidence type="ECO:0000313" key="1">
    <source>
        <dbReference type="EMBL" id="GGC23135.1"/>
    </source>
</evidence>